<dbReference type="OrthoDB" id="115213at2"/>
<dbReference type="Gene3D" id="3.90.1150.200">
    <property type="match status" value="1"/>
</dbReference>
<keyword evidence="3" id="KW-1185">Reference proteome</keyword>
<name>A0A2K4ZJI0_9FIRM</name>
<dbReference type="Pfam" id="PF08818">
    <property type="entry name" value="DUF1801"/>
    <property type="match status" value="1"/>
</dbReference>
<dbReference type="SUPFAM" id="SSF159888">
    <property type="entry name" value="YdhG-like"/>
    <property type="match status" value="1"/>
</dbReference>
<dbReference type="EMBL" id="OFSM01000017">
    <property type="protein sequence ID" value="SOY30615.1"/>
    <property type="molecule type" value="Genomic_DNA"/>
</dbReference>
<dbReference type="InterPro" id="IPR014922">
    <property type="entry name" value="YdhG-like"/>
</dbReference>
<reference evidence="2 3" key="1">
    <citation type="submission" date="2018-01" db="EMBL/GenBank/DDBJ databases">
        <authorList>
            <person name="Gaut B.S."/>
            <person name="Morton B.R."/>
            <person name="Clegg M.T."/>
            <person name="Duvall M.R."/>
        </authorList>
    </citation>
    <scope>NUCLEOTIDE SEQUENCE [LARGE SCALE GENOMIC DNA]</scope>
    <source>
        <strain evidence="2">GP69</strain>
    </source>
</reference>
<protein>
    <recommendedName>
        <fullName evidence="1">YdhG-like domain-containing protein</fullName>
    </recommendedName>
</protein>
<dbReference type="Proteomes" id="UP000236311">
    <property type="component" value="Unassembled WGS sequence"/>
</dbReference>
<gene>
    <name evidence="2" type="ORF">AMURIS_03346</name>
</gene>
<evidence type="ECO:0000313" key="2">
    <source>
        <dbReference type="EMBL" id="SOY30615.1"/>
    </source>
</evidence>
<sequence length="136" mass="15723">MWMCPKCGRTFKRQEQSHYCGKAPETVDEYIAAQPEEVREYLKEIRKALCAALPEAEERISWSMPTFWKGHNIIQFAGFKKHVGLYPGPEAVREFSERLKDYRTSKGTIQLPYSRPVPAELVSDIAGWCYRTGNHP</sequence>
<dbReference type="AlphaFoldDB" id="A0A2K4ZJI0"/>
<proteinExistence type="predicted"/>
<feature type="domain" description="YdhG-like" evidence="1">
    <location>
        <begin position="39"/>
        <end position="125"/>
    </location>
</feature>
<evidence type="ECO:0000313" key="3">
    <source>
        <dbReference type="Proteomes" id="UP000236311"/>
    </source>
</evidence>
<organism evidence="2 3">
    <name type="scientific">Acetatifactor muris</name>
    <dbReference type="NCBI Taxonomy" id="879566"/>
    <lineage>
        <taxon>Bacteria</taxon>
        <taxon>Bacillati</taxon>
        <taxon>Bacillota</taxon>
        <taxon>Clostridia</taxon>
        <taxon>Lachnospirales</taxon>
        <taxon>Lachnospiraceae</taxon>
        <taxon>Acetatifactor</taxon>
    </lineage>
</organism>
<evidence type="ECO:0000259" key="1">
    <source>
        <dbReference type="Pfam" id="PF08818"/>
    </source>
</evidence>
<accession>A0A2K4ZJI0</accession>